<evidence type="ECO:0000256" key="1">
    <source>
        <dbReference type="SAM" id="SignalP"/>
    </source>
</evidence>
<feature type="signal peptide" evidence="1">
    <location>
        <begin position="1"/>
        <end position="35"/>
    </location>
</feature>
<dbReference type="EMBL" id="CM003528">
    <property type="protein sequence ID" value="RCV06964.1"/>
    <property type="molecule type" value="Genomic_DNA"/>
</dbReference>
<reference evidence="2" key="1">
    <citation type="journal article" date="2012" name="Nat. Biotechnol.">
        <title>Reference genome sequence of the model plant Setaria.</title>
        <authorList>
            <person name="Bennetzen J.L."/>
            <person name="Schmutz J."/>
            <person name="Wang H."/>
            <person name="Percifield R."/>
            <person name="Hawkins J."/>
            <person name="Pontaroli A.C."/>
            <person name="Estep M."/>
            <person name="Feng L."/>
            <person name="Vaughn J.N."/>
            <person name="Grimwood J."/>
            <person name="Jenkins J."/>
            <person name="Barry K."/>
            <person name="Lindquist E."/>
            <person name="Hellsten U."/>
            <person name="Deshpande S."/>
            <person name="Wang X."/>
            <person name="Wu X."/>
            <person name="Mitros T."/>
            <person name="Triplett J."/>
            <person name="Yang X."/>
            <person name="Ye C.Y."/>
            <person name="Mauro-Herrera M."/>
            <person name="Wang L."/>
            <person name="Li P."/>
            <person name="Sharma M."/>
            <person name="Sharma R."/>
            <person name="Ronald P.C."/>
            <person name="Panaud O."/>
            <person name="Kellogg E.A."/>
            <person name="Brutnell T.P."/>
            <person name="Doust A.N."/>
            <person name="Tuskan G.A."/>
            <person name="Rokhsar D."/>
            <person name="Devos K.M."/>
        </authorList>
    </citation>
    <scope>NUCLEOTIDE SEQUENCE [LARGE SCALE GENOMIC DNA]</scope>
    <source>
        <strain evidence="2">Yugu1</strain>
    </source>
</reference>
<organism evidence="2">
    <name type="scientific">Setaria italica</name>
    <name type="common">Foxtail millet</name>
    <name type="synonym">Panicum italicum</name>
    <dbReference type="NCBI Taxonomy" id="4555"/>
    <lineage>
        <taxon>Eukaryota</taxon>
        <taxon>Viridiplantae</taxon>
        <taxon>Streptophyta</taxon>
        <taxon>Embryophyta</taxon>
        <taxon>Tracheophyta</taxon>
        <taxon>Spermatophyta</taxon>
        <taxon>Magnoliopsida</taxon>
        <taxon>Liliopsida</taxon>
        <taxon>Poales</taxon>
        <taxon>Poaceae</taxon>
        <taxon>PACMAD clade</taxon>
        <taxon>Panicoideae</taxon>
        <taxon>Panicodae</taxon>
        <taxon>Paniceae</taxon>
        <taxon>Cenchrinae</taxon>
        <taxon>Setaria</taxon>
    </lineage>
</organism>
<keyword evidence="1" id="KW-0732">Signal</keyword>
<accession>A0A368PN98</accession>
<feature type="chain" id="PRO_5016975967" evidence="1">
    <location>
        <begin position="36"/>
        <end position="86"/>
    </location>
</feature>
<dbReference type="AlphaFoldDB" id="A0A368PN98"/>
<evidence type="ECO:0000313" key="2">
    <source>
        <dbReference type="EMBL" id="RCV06964.1"/>
    </source>
</evidence>
<proteinExistence type="predicted"/>
<name>A0A368PN98_SETIT</name>
<reference evidence="2" key="2">
    <citation type="submission" date="2015-07" db="EMBL/GenBank/DDBJ databases">
        <authorList>
            <person name="Noorani M."/>
        </authorList>
    </citation>
    <scope>NUCLEOTIDE SEQUENCE</scope>
    <source>
        <strain evidence="2">Yugu1</strain>
    </source>
</reference>
<protein>
    <submittedName>
        <fullName evidence="2">Uncharacterized protein</fullName>
    </submittedName>
</protein>
<sequence>MAPPNLPQRWGISALLTSMLLPLLPSAWVLGGADSAQVSEVSTCPTDLHLPSCIPTISPLQSNYLIPFHALHIRAVLLACCPVIVL</sequence>
<gene>
    <name evidence="2" type="ORF">SETIT_1G206100v2</name>
</gene>